<evidence type="ECO:0000313" key="2">
    <source>
        <dbReference type="Proteomes" id="UP001458880"/>
    </source>
</evidence>
<reference evidence="1 2" key="1">
    <citation type="journal article" date="2024" name="BMC Genomics">
        <title>De novo assembly and annotation of Popillia japonica's genome with initial clues to its potential as an invasive pest.</title>
        <authorList>
            <person name="Cucini C."/>
            <person name="Boschi S."/>
            <person name="Funari R."/>
            <person name="Cardaioli E."/>
            <person name="Iannotti N."/>
            <person name="Marturano G."/>
            <person name="Paoli F."/>
            <person name="Bruttini M."/>
            <person name="Carapelli A."/>
            <person name="Frati F."/>
            <person name="Nardi F."/>
        </authorList>
    </citation>
    <scope>NUCLEOTIDE SEQUENCE [LARGE SCALE GENOMIC DNA]</scope>
    <source>
        <strain evidence="1">DMR45628</strain>
    </source>
</reference>
<dbReference type="PANTHER" id="PTHR21398:SF1">
    <property type="entry name" value="FI03705P"/>
    <property type="match status" value="1"/>
</dbReference>
<dbReference type="Proteomes" id="UP001458880">
    <property type="component" value="Unassembled WGS sequence"/>
</dbReference>
<accession>A0AAW1NBA3</accession>
<evidence type="ECO:0000313" key="1">
    <source>
        <dbReference type="EMBL" id="KAK9754952.1"/>
    </source>
</evidence>
<protein>
    <submittedName>
        <fullName evidence="1">DM4/DM12 family</fullName>
    </submittedName>
</protein>
<dbReference type="SMART" id="SM00718">
    <property type="entry name" value="DM4_12"/>
    <property type="match status" value="1"/>
</dbReference>
<gene>
    <name evidence="1" type="ORF">QE152_g822</name>
</gene>
<dbReference type="EMBL" id="JASPKY010000004">
    <property type="protein sequence ID" value="KAK9754952.1"/>
    <property type="molecule type" value="Genomic_DNA"/>
</dbReference>
<dbReference type="AlphaFoldDB" id="A0AAW1NBA3"/>
<sequence>MNYIVAENVYKTEIASGGNVVLSRKKRYLIFPDGTSLQLVYCFTIPIEAYIYIWTYGFTLSAAWLLPTHPEDILKFKRKKPEQRKDKPSTTLVKYIESVNKVAHKNKYTFPNFAQTYMPIYTNTNQNDPWRTQNYQQNIRPIYTYSKGSDQRYKTPNSGKIVYKQHEYHKHPLYTKLHRISRRDLYLKLEQLFTAQKKDGKACLLKAICEVSKSSEDDRRGSFTDEIIKTMFRNKVSEEEDETDDYDKAANKEHNCDEMYPTCTDG</sequence>
<organism evidence="1 2">
    <name type="scientific">Popillia japonica</name>
    <name type="common">Japanese beetle</name>
    <dbReference type="NCBI Taxonomy" id="7064"/>
    <lineage>
        <taxon>Eukaryota</taxon>
        <taxon>Metazoa</taxon>
        <taxon>Ecdysozoa</taxon>
        <taxon>Arthropoda</taxon>
        <taxon>Hexapoda</taxon>
        <taxon>Insecta</taxon>
        <taxon>Pterygota</taxon>
        <taxon>Neoptera</taxon>
        <taxon>Endopterygota</taxon>
        <taxon>Coleoptera</taxon>
        <taxon>Polyphaga</taxon>
        <taxon>Scarabaeiformia</taxon>
        <taxon>Scarabaeidae</taxon>
        <taxon>Rutelinae</taxon>
        <taxon>Popillia</taxon>
    </lineage>
</organism>
<keyword evidence="2" id="KW-1185">Reference proteome</keyword>
<name>A0AAW1NBA3_POPJA</name>
<dbReference type="Pfam" id="PF07841">
    <property type="entry name" value="DM4_12"/>
    <property type="match status" value="1"/>
</dbReference>
<proteinExistence type="predicted"/>
<dbReference type="InterPro" id="IPR006631">
    <property type="entry name" value="DM4_12"/>
</dbReference>
<dbReference type="PANTHER" id="PTHR21398">
    <property type="entry name" value="AGAP007094-PA"/>
    <property type="match status" value="1"/>
</dbReference>
<comment type="caution">
    <text evidence="1">The sequence shown here is derived from an EMBL/GenBank/DDBJ whole genome shotgun (WGS) entry which is preliminary data.</text>
</comment>